<proteinExistence type="predicted"/>
<dbReference type="RefSeq" id="WP_353864824.1">
    <property type="nucleotide sequence ID" value="NZ_CP088295.1"/>
</dbReference>
<dbReference type="Proteomes" id="UP001058860">
    <property type="component" value="Chromosome"/>
</dbReference>
<dbReference type="InterPro" id="IPR009875">
    <property type="entry name" value="PilZ_domain"/>
</dbReference>
<name>A0ABY5PIT9_9ACTN</name>
<feature type="domain" description="PilZ" evidence="1">
    <location>
        <begin position="91"/>
        <end position="185"/>
    </location>
</feature>
<evidence type="ECO:0000259" key="1">
    <source>
        <dbReference type="Pfam" id="PF07238"/>
    </source>
</evidence>
<dbReference type="EMBL" id="CP088295">
    <property type="protein sequence ID" value="UUY04340.1"/>
    <property type="molecule type" value="Genomic_DNA"/>
</dbReference>
<evidence type="ECO:0000313" key="3">
    <source>
        <dbReference type="Proteomes" id="UP001058860"/>
    </source>
</evidence>
<protein>
    <submittedName>
        <fullName evidence="2">PilZ domain-containing protein</fullName>
    </submittedName>
</protein>
<evidence type="ECO:0000313" key="2">
    <source>
        <dbReference type="EMBL" id="UUY04340.1"/>
    </source>
</evidence>
<keyword evidence="3" id="KW-1185">Reference proteome</keyword>
<dbReference type="Pfam" id="PF07238">
    <property type="entry name" value="PilZ"/>
    <property type="match status" value="1"/>
</dbReference>
<sequence length="200" mass="21913">MADFRDMRGSPEPEPERVELEIEGLGTLGGRVDGIEGGFASIVLDGDLSGWSLHGHDARLIHMASGLKLEGTLRAAGDQRKVELVVHEPHRRSWTRADARLATLLVPDELGMLWRAETRNVAAGGMLVAGASELQQDQSLHIYVHLEDGDVDARGRVVRVDSPDVHAVAFEAISGPDRLRIHREVLRARIAELKDEDPST</sequence>
<dbReference type="SUPFAM" id="SSF141371">
    <property type="entry name" value="PilZ domain-like"/>
    <property type="match status" value="1"/>
</dbReference>
<gene>
    <name evidence="2" type="ORF">LRS13_02055</name>
</gene>
<reference evidence="3" key="1">
    <citation type="submission" date="2021-11" db="EMBL/GenBank/DDBJ databases">
        <title>Cultivation dependent microbiological survey of springs from the worlds oldest radium mine currently devoted to the extraction of radon-saturated water.</title>
        <authorList>
            <person name="Kapinusova G."/>
            <person name="Smrhova T."/>
            <person name="Strejcek M."/>
            <person name="Suman J."/>
            <person name="Jani K."/>
            <person name="Pajer P."/>
            <person name="Uhlik O."/>
        </authorList>
    </citation>
    <scope>NUCLEOTIDE SEQUENCE [LARGE SCALE GENOMIC DNA]</scope>
    <source>
        <strain evidence="3">J379</strain>
    </source>
</reference>
<dbReference type="Gene3D" id="2.40.10.220">
    <property type="entry name" value="predicted glycosyltransferase like domains"/>
    <property type="match status" value="1"/>
</dbReference>
<accession>A0ABY5PIT9</accession>
<organism evidence="2 3">
    <name type="scientific">Svornostia abyssi</name>
    <dbReference type="NCBI Taxonomy" id="2898438"/>
    <lineage>
        <taxon>Bacteria</taxon>
        <taxon>Bacillati</taxon>
        <taxon>Actinomycetota</taxon>
        <taxon>Thermoleophilia</taxon>
        <taxon>Solirubrobacterales</taxon>
        <taxon>Baekduiaceae</taxon>
        <taxon>Svornostia</taxon>
    </lineage>
</organism>